<proteinExistence type="predicted"/>
<gene>
    <name evidence="1" type="ORF">SERLADRAFT_367716</name>
</gene>
<dbReference type="GeneID" id="18810220"/>
<protein>
    <submittedName>
        <fullName evidence="1">Uncharacterized protein</fullName>
    </submittedName>
</protein>
<name>F8NQF8_SERL9</name>
<reference evidence="1" key="1">
    <citation type="submission" date="2011-04" db="EMBL/GenBank/DDBJ databases">
        <title>Evolution of plant cell wall degrading machinery underlies the functional diversity of forest fungi.</title>
        <authorList>
            <consortium name="US DOE Joint Genome Institute (JGI-PGF)"/>
            <person name="Eastwood D.C."/>
            <person name="Floudas D."/>
            <person name="Binder M."/>
            <person name="Majcherczyk A."/>
            <person name="Schneider P."/>
            <person name="Aerts A."/>
            <person name="Asiegbu F.O."/>
            <person name="Baker S.E."/>
            <person name="Barry K."/>
            <person name="Bendiksby M."/>
            <person name="Blumentritt M."/>
            <person name="Coutinho P.M."/>
            <person name="Cullen D."/>
            <person name="Cullen D."/>
            <person name="Gathman A."/>
            <person name="Goodell B."/>
            <person name="Henrissat B."/>
            <person name="Ihrmark K."/>
            <person name="Kauserud H."/>
            <person name="Kohler A."/>
            <person name="LaButti K."/>
            <person name="Lapidus A."/>
            <person name="Lavin J.L."/>
            <person name="Lee Y.-H."/>
            <person name="Lindquist E."/>
            <person name="Lilly W."/>
            <person name="Lucas S."/>
            <person name="Morin E."/>
            <person name="Murat C."/>
            <person name="Oguiza J.A."/>
            <person name="Park J."/>
            <person name="Pisabarro A.G."/>
            <person name="Riley R."/>
            <person name="Rosling A."/>
            <person name="Salamov A."/>
            <person name="Schmidt O."/>
            <person name="Schmutz J."/>
            <person name="Skrede I."/>
            <person name="Stenlid J."/>
            <person name="Wiebenga A."/>
            <person name="Xie X."/>
            <person name="Kues U."/>
            <person name="Hibbett D.S."/>
            <person name="Hoffmeister D."/>
            <person name="Hogberg N."/>
            <person name="Martin F."/>
            <person name="Grigoriev I.V."/>
            <person name="Watkinson S.C."/>
        </authorList>
    </citation>
    <scope>NUCLEOTIDE SEQUENCE</scope>
    <source>
        <strain evidence="1">S7.9</strain>
    </source>
</reference>
<dbReference type="AlphaFoldDB" id="F8NQF8"/>
<evidence type="ECO:0000313" key="1">
    <source>
        <dbReference type="EMBL" id="EGO26088.1"/>
    </source>
</evidence>
<accession>F8NQF8</accession>
<sequence length="69" mass="7832">MQSHPFFKYLVWSRGSRSVLNVSVLSASFVSARQSIRIPPEGSTGSSIHLDLYYLLFASNRRVPRQVPH</sequence>
<dbReference type="EMBL" id="GL945432">
    <property type="protein sequence ID" value="EGO26088.1"/>
    <property type="molecule type" value="Genomic_DNA"/>
</dbReference>
<dbReference type="Proteomes" id="UP000008064">
    <property type="component" value="Unassembled WGS sequence"/>
</dbReference>
<dbReference type="RefSeq" id="XP_007316261.1">
    <property type="nucleotide sequence ID" value="XM_007316199.1"/>
</dbReference>
<dbReference type="HOGENOM" id="CLU_2777507_0_0_1"/>
<dbReference type="KEGG" id="sla:SERLADRAFT_367716"/>
<organism>
    <name type="scientific">Serpula lacrymans var. lacrymans (strain S7.9)</name>
    <name type="common">Dry rot fungus</name>
    <dbReference type="NCBI Taxonomy" id="578457"/>
    <lineage>
        <taxon>Eukaryota</taxon>
        <taxon>Fungi</taxon>
        <taxon>Dikarya</taxon>
        <taxon>Basidiomycota</taxon>
        <taxon>Agaricomycotina</taxon>
        <taxon>Agaricomycetes</taxon>
        <taxon>Agaricomycetidae</taxon>
        <taxon>Boletales</taxon>
        <taxon>Coniophorineae</taxon>
        <taxon>Serpulaceae</taxon>
        <taxon>Serpula</taxon>
    </lineage>
</organism>